<proteinExistence type="predicted"/>
<evidence type="ECO:0000256" key="1">
    <source>
        <dbReference type="SAM" id="Phobius"/>
    </source>
</evidence>
<evidence type="ECO:0000313" key="3">
    <source>
        <dbReference type="EMBL" id="TDG67552.1"/>
    </source>
</evidence>
<evidence type="ECO:0000259" key="2">
    <source>
        <dbReference type="Pfam" id="PF03703"/>
    </source>
</evidence>
<dbReference type="InterPro" id="IPR005182">
    <property type="entry name" value="YdbS-like_PH"/>
</dbReference>
<comment type="caution">
    <text evidence="3">The sequence shown here is derived from an EMBL/GenBank/DDBJ whole genome shotgun (WGS) entry which is preliminary data.</text>
</comment>
<evidence type="ECO:0000313" key="4">
    <source>
        <dbReference type="Proteomes" id="UP000295681"/>
    </source>
</evidence>
<accession>A0A4R5N7P0</accession>
<name>A0A4R5N7P0_9LACO</name>
<dbReference type="EMBL" id="PUFI01000015">
    <property type="protein sequence ID" value="TDG67552.1"/>
    <property type="molecule type" value="Genomic_DNA"/>
</dbReference>
<feature type="domain" description="YdbS-like PH" evidence="2">
    <location>
        <begin position="50"/>
        <end position="118"/>
    </location>
</feature>
<organism evidence="3 4">
    <name type="scientific">Leuconostoc fallax</name>
    <dbReference type="NCBI Taxonomy" id="1251"/>
    <lineage>
        <taxon>Bacteria</taxon>
        <taxon>Bacillati</taxon>
        <taxon>Bacillota</taxon>
        <taxon>Bacilli</taxon>
        <taxon>Lactobacillales</taxon>
        <taxon>Lactobacillaceae</taxon>
        <taxon>Leuconostoc</taxon>
    </lineage>
</organism>
<sequence>MSRQRSHVADNQIVMPVLINKFARFWSFVGFVFTLGFASGPRRAITEKAWVREASIELRYGLILHTHPTVSLRNINDIQIKDTLMGKIFGWQLLDIQSGDEQIILKNVQNAQRVKDTIYGLQNRL</sequence>
<gene>
    <name evidence="3" type="ORF">C5L23_001351</name>
</gene>
<keyword evidence="4" id="KW-1185">Reference proteome</keyword>
<dbReference type="Pfam" id="PF03703">
    <property type="entry name" value="bPH_2"/>
    <property type="match status" value="1"/>
</dbReference>
<keyword evidence="1" id="KW-1133">Transmembrane helix</keyword>
<keyword evidence="1" id="KW-0472">Membrane</keyword>
<protein>
    <recommendedName>
        <fullName evidence="2">YdbS-like PH domain-containing protein</fullName>
    </recommendedName>
</protein>
<feature type="transmembrane region" description="Helical" evidence="1">
    <location>
        <begin position="22"/>
        <end position="40"/>
    </location>
</feature>
<dbReference type="AlphaFoldDB" id="A0A4R5N7P0"/>
<dbReference type="Proteomes" id="UP000295681">
    <property type="component" value="Unassembled WGS sequence"/>
</dbReference>
<reference evidence="3 4" key="1">
    <citation type="journal article" date="2019" name="Appl. Microbiol. Biotechnol.">
        <title>Uncovering carbohydrate metabolism through a genotype-phenotype association study of 56 lactic acid bacteria genomes.</title>
        <authorList>
            <person name="Buron-Moles G."/>
            <person name="Chailyan A."/>
            <person name="Dolejs I."/>
            <person name="Forster J."/>
            <person name="Miks M.H."/>
        </authorList>
    </citation>
    <scope>NUCLEOTIDE SEQUENCE [LARGE SCALE GENOMIC DNA]</scope>
    <source>
        <strain evidence="3 4">ATCC 700006</strain>
    </source>
</reference>
<keyword evidence="1" id="KW-0812">Transmembrane</keyword>